<dbReference type="Gene3D" id="1.10.10.60">
    <property type="entry name" value="Homeodomain-like"/>
    <property type="match status" value="2"/>
</dbReference>
<name>A0A7K1XU63_9SPHI</name>
<dbReference type="GO" id="GO:0003700">
    <property type="term" value="F:DNA-binding transcription factor activity"/>
    <property type="evidence" value="ECO:0007669"/>
    <property type="project" value="InterPro"/>
</dbReference>
<keyword evidence="2" id="KW-0238">DNA-binding</keyword>
<dbReference type="Proteomes" id="UP000451233">
    <property type="component" value="Unassembled WGS sequence"/>
</dbReference>
<dbReference type="RefSeq" id="WP_160905490.1">
    <property type="nucleotide sequence ID" value="NZ_WVHS01000001.1"/>
</dbReference>
<dbReference type="SMART" id="SM00342">
    <property type="entry name" value="HTH_ARAC"/>
    <property type="match status" value="1"/>
</dbReference>
<dbReference type="PANTHER" id="PTHR47893">
    <property type="entry name" value="REGULATORY PROTEIN PCHR"/>
    <property type="match status" value="1"/>
</dbReference>
<evidence type="ECO:0000256" key="2">
    <source>
        <dbReference type="ARBA" id="ARBA00023125"/>
    </source>
</evidence>
<evidence type="ECO:0000256" key="3">
    <source>
        <dbReference type="ARBA" id="ARBA00023163"/>
    </source>
</evidence>
<dbReference type="EMBL" id="WVHS01000001">
    <property type="protein sequence ID" value="MXV14524.1"/>
    <property type="molecule type" value="Genomic_DNA"/>
</dbReference>
<comment type="caution">
    <text evidence="5">The sequence shown here is derived from an EMBL/GenBank/DDBJ whole genome shotgun (WGS) entry which is preliminary data.</text>
</comment>
<gene>
    <name evidence="5" type="ORF">GS398_04375</name>
</gene>
<evidence type="ECO:0000313" key="5">
    <source>
        <dbReference type="EMBL" id="MXV14524.1"/>
    </source>
</evidence>
<dbReference type="SUPFAM" id="SSF46689">
    <property type="entry name" value="Homeodomain-like"/>
    <property type="match status" value="2"/>
</dbReference>
<evidence type="ECO:0000259" key="4">
    <source>
        <dbReference type="PROSITE" id="PS01124"/>
    </source>
</evidence>
<protein>
    <submittedName>
        <fullName evidence="5">Helix-turn-helix domain-containing protein</fullName>
    </submittedName>
</protein>
<dbReference type="InterPro" id="IPR018060">
    <property type="entry name" value="HTH_AraC"/>
</dbReference>
<dbReference type="InterPro" id="IPR053142">
    <property type="entry name" value="PchR_regulatory_protein"/>
</dbReference>
<dbReference type="PROSITE" id="PS00041">
    <property type="entry name" value="HTH_ARAC_FAMILY_1"/>
    <property type="match status" value="1"/>
</dbReference>
<proteinExistence type="predicted"/>
<reference evidence="5 6" key="1">
    <citation type="submission" date="2019-11" db="EMBL/GenBank/DDBJ databases">
        <title>Pedobacter sp. HMF7056 Genome sequencing and assembly.</title>
        <authorList>
            <person name="Kang H."/>
            <person name="Kim H."/>
            <person name="Joh K."/>
        </authorList>
    </citation>
    <scope>NUCLEOTIDE SEQUENCE [LARGE SCALE GENOMIC DNA]</scope>
    <source>
        <strain evidence="5 6">HMF7056</strain>
    </source>
</reference>
<dbReference type="GO" id="GO:0043565">
    <property type="term" value="F:sequence-specific DNA binding"/>
    <property type="evidence" value="ECO:0007669"/>
    <property type="project" value="InterPro"/>
</dbReference>
<sequence>MKRQTIPNILLNFADLLGTTVKDNRLEIPGKFGRGYCAGFMLNEHIRMLISNYELNEPLTINNPDIDTTRKIIFFKFQNIFPKAKSVLSEKPVMQTPSVLVATSRINTDELISVHTNIATVTIEVDATYLNGLFTLPEESHLLQSLLENTQPLLFEQLIHPSLQKIVHEMVNEPINGTFESFFLRVKAEELICRLLTELEKRDKKYLYPLNGGDIQAVYQVRDQLLEHLETPPVITALAVGAGMSPTKLKRLFSQIFGNSIFNYYQGFRIKEAARLLREEKLSVSAAGYKLGYTNLSHFSRVFEEHIGVKPKKYSAM</sequence>
<organism evidence="5 6">
    <name type="scientific">Hufsiella ginkgonis</name>
    <dbReference type="NCBI Taxonomy" id="2695274"/>
    <lineage>
        <taxon>Bacteria</taxon>
        <taxon>Pseudomonadati</taxon>
        <taxon>Bacteroidota</taxon>
        <taxon>Sphingobacteriia</taxon>
        <taxon>Sphingobacteriales</taxon>
        <taxon>Sphingobacteriaceae</taxon>
        <taxon>Hufsiella</taxon>
    </lineage>
</organism>
<dbReference type="InterPro" id="IPR009057">
    <property type="entry name" value="Homeodomain-like_sf"/>
</dbReference>
<keyword evidence="3" id="KW-0804">Transcription</keyword>
<dbReference type="InterPro" id="IPR018062">
    <property type="entry name" value="HTH_AraC-typ_CS"/>
</dbReference>
<keyword evidence="6" id="KW-1185">Reference proteome</keyword>
<dbReference type="PANTHER" id="PTHR47893:SF1">
    <property type="entry name" value="REGULATORY PROTEIN PCHR"/>
    <property type="match status" value="1"/>
</dbReference>
<keyword evidence="1" id="KW-0805">Transcription regulation</keyword>
<accession>A0A7K1XU63</accession>
<dbReference type="AlphaFoldDB" id="A0A7K1XU63"/>
<evidence type="ECO:0000313" key="6">
    <source>
        <dbReference type="Proteomes" id="UP000451233"/>
    </source>
</evidence>
<dbReference type="Pfam" id="PF12833">
    <property type="entry name" value="HTH_18"/>
    <property type="match status" value="1"/>
</dbReference>
<feature type="domain" description="HTH araC/xylS-type" evidence="4">
    <location>
        <begin position="219"/>
        <end position="317"/>
    </location>
</feature>
<evidence type="ECO:0000256" key="1">
    <source>
        <dbReference type="ARBA" id="ARBA00023015"/>
    </source>
</evidence>
<dbReference type="PROSITE" id="PS01124">
    <property type="entry name" value="HTH_ARAC_FAMILY_2"/>
    <property type="match status" value="1"/>
</dbReference>